<keyword evidence="1" id="KW-0812">Transmembrane</keyword>
<dbReference type="InterPro" id="IPR010352">
    <property type="entry name" value="DUF945"/>
</dbReference>
<feature type="transmembrane region" description="Helical" evidence="1">
    <location>
        <begin position="21"/>
        <end position="41"/>
    </location>
</feature>
<dbReference type="Proteomes" id="UP000009284">
    <property type="component" value="Chromosome"/>
</dbReference>
<sequence>MNTKFQDQGHAPSPKRSSSSGWIKFLVILLILIVIGLYPVASYLQGQKSVKTIDEQLEYFNNQLSSLGVKDFKFIRTNKGDGIKIFSSDYVIAALKGGENYPIFDLHAEHGPLPFSELKQGHFSPIKTKQVLTLSKNSKFYSDLSTAFPKKDKEPLKIEYIHDYNDYINGELKIEEIFVNVNEKGKIKFSPITVKYESDADMHNVNSVYSQNNVLVDVVDKNERVYFEMHELKGTAKFQQTEPNNWAFEHVTNIGKQKNIINDVDIDIGKGDGKLVVTRDPLNTRLVSNQLISSVSIYGRPFGSYSTEIDIDNLHTTSLKQLGSLFATLFNEMLEYDAKNPKASPKAFNEHFERLLTKKHFPEFMAISLGLINNSPKINYSINFENSTGSMKVGYGIDAVPPSGKLDMKDPVNLILLLKQAYLKADFQGYWLENTLKEAAEVWAMKNNKPGASEAHKQEIKDIVHSLQRDWVDSGIMSGTADKASISVFLNPNQKDITKSQINFNGDAMSIPAFIKTFKEYGSKFQFLVAKSNYSKRLESIFKSYGEMKAPNTGKSFNLLK</sequence>
<name>G4QCY7_TAYAM</name>
<dbReference type="EMBL" id="CP003059">
    <property type="protein sequence ID" value="AEP35804.1"/>
    <property type="molecule type" value="Genomic_DNA"/>
</dbReference>
<dbReference type="eggNOG" id="COG5339">
    <property type="taxonomic scope" value="Bacteria"/>
</dbReference>
<proteinExistence type="predicted"/>
<organism evidence="2 3">
    <name type="scientific">Taylorella asinigenitalis (strain MCE3)</name>
    <dbReference type="NCBI Taxonomy" id="1008459"/>
    <lineage>
        <taxon>Bacteria</taxon>
        <taxon>Pseudomonadati</taxon>
        <taxon>Pseudomonadota</taxon>
        <taxon>Betaproteobacteria</taxon>
        <taxon>Burkholderiales</taxon>
        <taxon>Alcaligenaceae</taxon>
        <taxon>Taylorella</taxon>
    </lineage>
</organism>
<evidence type="ECO:0000313" key="2">
    <source>
        <dbReference type="EMBL" id="AEP35804.1"/>
    </source>
</evidence>
<evidence type="ECO:0000313" key="3">
    <source>
        <dbReference type="Proteomes" id="UP000009284"/>
    </source>
</evidence>
<keyword evidence="1" id="KW-0472">Membrane</keyword>
<dbReference type="RefSeq" id="WP_014110703.1">
    <property type="nucleotide sequence ID" value="NC_016043.1"/>
</dbReference>
<dbReference type="HOGENOM" id="CLU_488268_0_0_4"/>
<evidence type="ECO:0000256" key="1">
    <source>
        <dbReference type="SAM" id="Phobius"/>
    </source>
</evidence>
<dbReference type="KEGG" id="tas:TASI_0013"/>
<dbReference type="STRING" id="1008459.TASI_0013"/>
<protein>
    <submittedName>
        <fullName evidence="2">Uncharacterized protein</fullName>
    </submittedName>
</protein>
<accession>G4QCY7</accession>
<dbReference type="AlphaFoldDB" id="G4QCY7"/>
<dbReference type="OrthoDB" id="5444681at2"/>
<reference evidence="2 3" key="2">
    <citation type="journal article" date="2012" name="PLoS ONE">
        <title>Genomic characterization of the taylorella genus.</title>
        <authorList>
            <person name="Hebert L."/>
            <person name="Moumen B."/>
            <person name="Pons N."/>
            <person name="Duquesne F."/>
            <person name="Breuil M.F."/>
            <person name="Goux D."/>
            <person name="Batto J.M."/>
            <person name="Laugier C."/>
            <person name="Renault P."/>
            <person name="Petry S."/>
        </authorList>
    </citation>
    <scope>NUCLEOTIDE SEQUENCE [LARGE SCALE GENOMIC DNA]</scope>
    <source>
        <strain evidence="2 3">MCE3</strain>
    </source>
</reference>
<keyword evidence="3" id="KW-1185">Reference proteome</keyword>
<reference key="1">
    <citation type="submission" date="2011-09" db="EMBL/GenBank/DDBJ databases">
        <title>Genomic characterization of the Taylorella genus.</title>
        <authorList>
            <person name="Hebert L."/>
            <person name="Moumen B."/>
            <person name="Pons N."/>
            <person name="Duquesne F."/>
            <person name="Breuil M.-F."/>
            <person name="Goux D."/>
            <person name="Batto J.-M."/>
            <person name="Renault P."/>
            <person name="Laugier C."/>
            <person name="Petry S."/>
        </authorList>
    </citation>
    <scope>NUCLEOTIDE SEQUENCE</scope>
    <source>
        <strain>MCE3</strain>
    </source>
</reference>
<dbReference type="Pfam" id="PF06097">
    <property type="entry name" value="DUF945"/>
    <property type="match status" value="1"/>
</dbReference>
<gene>
    <name evidence="2" type="ordered locus">TASI_0013</name>
</gene>
<keyword evidence="1" id="KW-1133">Transmembrane helix</keyword>